<evidence type="ECO:0008006" key="4">
    <source>
        <dbReference type="Google" id="ProtNLM"/>
    </source>
</evidence>
<dbReference type="AlphaFoldDB" id="A0A1I3IU44"/>
<protein>
    <recommendedName>
        <fullName evidence="4">Lipoprotein</fullName>
    </recommendedName>
</protein>
<dbReference type="RefSeq" id="WP_090082184.1">
    <property type="nucleotide sequence ID" value="NZ_FOQT01000005.1"/>
</dbReference>
<name>A0A1I3IU44_9FLAO</name>
<proteinExistence type="predicted"/>
<sequence>MKFKICFFVTLFLLFSSCTNRTKSDFQFISFDNDSVTINISKETPDYEVFNQLLFRGFPNSNQTMPLISTSEREIEQQFPQYFNLFFKENRYKTFITSSTKNQDGSYRILVNTKALKLDLEQNSIIRKFGY</sequence>
<dbReference type="STRING" id="1125876.SAMN05443292_2784"/>
<reference evidence="2 3" key="1">
    <citation type="submission" date="2016-10" db="EMBL/GenBank/DDBJ databases">
        <authorList>
            <person name="de Groot N.N."/>
        </authorList>
    </citation>
    <scope>NUCLEOTIDE SEQUENCE [LARGE SCALE GENOMIC DNA]</scope>
    <source>
        <strain evidence="2 3">DSM 26000</strain>
    </source>
</reference>
<keyword evidence="1" id="KW-0732">Signal</keyword>
<keyword evidence="3" id="KW-1185">Reference proteome</keyword>
<dbReference type="PROSITE" id="PS51257">
    <property type="entry name" value="PROKAR_LIPOPROTEIN"/>
    <property type="match status" value="1"/>
</dbReference>
<gene>
    <name evidence="2" type="ORF">SAMN05443292_2784</name>
</gene>
<evidence type="ECO:0000313" key="3">
    <source>
        <dbReference type="Proteomes" id="UP000198931"/>
    </source>
</evidence>
<feature type="signal peptide" evidence="1">
    <location>
        <begin position="1"/>
        <end position="22"/>
    </location>
</feature>
<dbReference type="OrthoDB" id="1263561at2"/>
<dbReference type="Proteomes" id="UP000198931">
    <property type="component" value="Unassembled WGS sequence"/>
</dbReference>
<organism evidence="2 3">
    <name type="scientific">Halpernia frigidisoli</name>
    <dbReference type="NCBI Taxonomy" id="1125876"/>
    <lineage>
        <taxon>Bacteria</taxon>
        <taxon>Pseudomonadati</taxon>
        <taxon>Bacteroidota</taxon>
        <taxon>Flavobacteriia</taxon>
        <taxon>Flavobacteriales</taxon>
        <taxon>Weeksellaceae</taxon>
        <taxon>Chryseobacterium group</taxon>
        <taxon>Halpernia</taxon>
    </lineage>
</organism>
<evidence type="ECO:0000313" key="2">
    <source>
        <dbReference type="EMBL" id="SFI51456.1"/>
    </source>
</evidence>
<accession>A0A1I3IU44</accession>
<feature type="chain" id="PRO_5011618428" description="Lipoprotein" evidence="1">
    <location>
        <begin position="23"/>
        <end position="131"/>
    </location>
</feature>
<evidence type="ECO:0000256" key="1">
    <source>
        <dbReference type="SAM" id="SignalP"/>
    </source>
</evidence>
<dbReference type="EMBL" id="FOQT01000005">
    <property type="protein sequence ID" value="SFI51456.1"/>
    <property type="molecule type" value="Genomic_DNA"/>
</dbReference>